<comment type="caution">
    <text evidence="6">The sequence shown here is derived from an EMBL/GenBank/DDBJ whole genome shotgun (WGS) entry which is preliminary data.</text>
</comment>
<evidence type="ECO:0000256" key="4">
    <source>
        <dbReference type="ARBA" id="ARBA00023284"/>
    </source>
</evidence>
<evidence type="ECO:0000313" key="6">
    <source>
        <dbReference type="EMBL" id="KAF1015042.1"/>
    </source>
</evidence>
<name>A0A7V8FGC7_STEMA</name>
<dbReference type="GO" id="GO:0030313">
    <property type="term" value="C:cell envelope"/>
    <property type="evidence" value="ECO:0007669"/>
    <property type="project" value="UniProtKB-SubCell"/>
</dbReference>
<dbReference type="SUPFAM" id="SSF52833">
    <property type="entry name" value="Thioredoxin-like"/>
    <property type="match status" value="1"/>
</dbReference>
<dbReference type="PANTHER" id="PTHR42852">
    <property type="entry name" value="THIOL:DISULFIDE INTERCHANGE PROTEIN DSBE"/>
    <property type="match status" value="1"/>
</dbReference>
<protein>
    <submittedName>
        <fullName evidence="6">Thiol-disulfide oxidoreductase ResA</fullName>
    </submittedName>
</protein>
<comment type="subcellular location">
    <subcellularLocation>
        <location evidence="1">Cell envelope</location>
    </subcellularLocation>
</comment>
<dbReference type="GO" id="GO:0016491">
    <property type="term" value="F:oxidoreductase activity"/>
    <property type="evidence" value="ECO:0007669"/>
    <property type="project" value="InterPro"/>
</dbReference>
<evidence type="ECO:0000313" key="7">
    <source>
        <dbReference type="Proteomes" id="UP000487117"/>
    </source>
</evidence>
<gene>
    <name evidence="6" type="primary">resA_1</name>
    <name evidence="6" type="ORF">GAK31_02530</name>
</gene>
<evidence type="ECO:0000256" key="3">
    <source>
        <dbReference type="ARBA" id="ARBA00023157"/>
    </source>
</evidence>
<dbReference type="CDD" id="cd02966">
    <property type="entry name" value="TlpA_like_family"/>
    <property type="match status" value="1"/>
</dbReference>
<evidence type="ECO:0000256" key="2">
    <source>
        <dbReference type="ARBA" id="ARBA00022748"/>
    </source>
</evidence>
<dbReference type="Proteomes" id="UP000487117">
    <property type="component" value="Unassembled WGS sequence"/>
</dbReference>
<sequence length="85" mass="8612">MGGAPVDAGACGAPVPAAAPRAAVPTLQVGDALPALVLPQLDGSALDLRRHATGRPLLVNVWASWCGPCIEEMPELARFAEAQGT</sequence>
<reference evidence="7" key="1">
    <citation type="journal article" date="2020" name="MBio">
        <title>Horizontal gene transfer to a defensive symbiont with a reduced genome amongst a multipartite beetle microbiome.</title>
        <authorList>
            <person name="Waterworth S.C."/>
            <person name="Florez L.V."/>
            <person name="Rees E.R."/>
            <person name="Hertweck C."/>
            <person name="Kaltenpoth M."/>
            <person name="Kwan J.C."/>
        </authorList>
    </citation>
    <scope>NUCLEOTIDE SEQUENCE [LARGE SCALE GENOMIC DNA]</scope>
</reference>
<dbReference type="InterPro" id="IPR013740">
    <property type="entry name" value="Redoxin"/>
</dbReference>
<dbReference type="EMBL" id="WNDS01000003">
    <property type="protein sequence ID" value="KAF1015042.1"/>
    <property type="molecule type" value="Genomic_DNA"/>
</dbReference>
<accession>A0A7V8FGC7</accession>
<feature type="domain" description="Thioredoxin" evidence="5">
    <location>
        <begin position="27"/>
        <end position="85"/>
    </location>
</feature>
<dbReference type="PANTHER" id="PTHR42852:SF6">
    <property type="entry name" value="THIOL:DISULFIDE INTERCHANGE PROTEIN DSBE"/>
    <property type="match status" value="1"/>
</dbReference>
<keyword evidence="4" id="KW-0676">Redox-active center</keyword>
<dbReference type="PROSITE" id="PS51352">
    <property type="entry name" value="THIOREDOXIN_2"/>
    <property type="match status" value="1"/>
</dbReference>
<dbReference type="InterPro" id="IPR036249">
    <property type="entry name" value="Thioredoxin-like_sf"/>
</dbReference>
<dbReference type="Gene3D" id="3.40.30.10">
    <property type="entry name" value="Glutaredoxin"/>
    <property type="match status" value="1"/>
</dbReference>
<dbReference type="AlphaFoldDB" id="A0A7V8FGC7"/>
<evidence type="ECO:0000256" key="1">
    <source>
        <dbReference type="ARBA" id="ARBA00004196"/>
    </source>
</evidence>
<dbReference type="GO" id="GO:0017004">
    <property type="term" value="P:cytochrome complex assembly"/>
    <property type="evidence" value="ECO:0007669"/>
    <property type="project" value="UniProtKB-KW"/>
</dbReference>
<evidence type="ECO:0000259" key="5">
    <source>
        <dbReference type="PROSITE" id="PS51352"/>
    </source>
</evidence>
<dbReference type="InterPro" id="IPR050553">
    <property type="entry name" value="Thioredoxin_ResA/DsbE_sf"/>
</dbReference>
<dbReference type="Pfam" id="PF08534">
    <property type="entry name" value="Redoxin"/>
    <property type="match status" value="1"/>
</dbReference>
<keyword evidence="2" id="KW-0201">Cytochrome c-type biogenesis</keyword>
<organism evidence="6 7">
    <name type="scientific">Stenotrophomonas maltophilia</name>
    <name type="common">Pseudomonas maltophilia</name>
    <name type="synonym">Xanthomonas maltophilia</name>
    <dbReference type="NCBI Taxonomy" id="40324"/>
    <lineage>
        <taxon>Bacteria</taxon>
        <taxon>Pseudomonadati</taxon>
        <taxon>Pseudomonadota</taxon>
        <taxon>Gammaproteobacteria</taxon>
        <taxon>Lysobacterales</taxon>
        <taxon>Lysobacteraceae</taxon>
        <taxon>Stenotrophomonas</taxon>
        <taxon>Stenotrophomonas maltophilia group</taxon>
    </lineage>
</organism>
<dbReference type="InterPro" id="IPR013766">
    <property type="entry name" value="Thioredoxin_domain"/>
</dbReference>
<keyword evidence="3" id="KW-1015">Disulfide bond</keyword>
<proteinExistence type="predicted"/>